<protein>
    <recommendedName>
        <fullName evidence="7">Valine--tRNA ligase</fullName>
        <ecNumber evidence="7">6.1.1.9</ecNumber>
    </recommendedName>
    <alternativeName>
        <fullName evidence="7">Valyl-tRNA synthetase</fullName>
        <shortName evidence="7">ValRS</shortName>
    </alternativeName>
</protein>
<dbReference type="Gene3D" id="3.90.740.10">
    <property type="entry name" value="Valyl/Leucyl/Isoleucyl-tRNA synthetase, editing domain"/>
    <property type="match status" value="1"/>
</dbReference>
<dbReference type="GO" id="GO:0006438">
    <property type="term" value="P:valyl-tRNA aminoacylation"/>
    <property type="evidence" value="ECO:0007669"/>
    <property type="project" value="UniProtKB-UniRule"/>
</dbReference>
<dbReference type="EMBL" id="AP025523">
    <property type="protein sequence ID" value="BDE06576.1"/>
    <property type="molecule type" value="Genomic_DNA"/>
</dbReference>
<dbReference type="Pfam" id="PF00133">
    <property type="entry name" value="tRNA-synt_1"/>
    <property type="match status" value="1"/>
</dbReference>
<dbReference type="Gene3D" id="3.40.50.620">
    <property type="entry name" value="HUPs"/>
    <property type="match status" value="2"/>
</dbReference>
<dbReference type="GO" id="GO:0004832">
    <property type="term" value="F:valine-tRNA ligase activity"/>
    <property type="evidence" value="ECO:0007669"/>
    <property type="project" value="UniProtKB-UniRule"/>
</dbReference>
<dbReference type="InterPro" id="IPR002300">
    <property type="entry name" value="aa-tRNA-synth_Ia"/>
</dbReference>
<evidence type="ECO:0000313" key="12">
    <source>
        <dbReference type="Proteomes" id="UP001317532"/>
    </source>
</evidence>
<dbReference type="InterPro" id="IPR019499">
    <property type="entry name" value="Val-tRNA_synth_tRNA-bd"/>
</dbReference>
<evidence type="ECO:0000313" key="11">
    <source>
        <dbReference type="EMBL" id="BDE06576.1"/>
    </source>
</evidence>
<feature type="domain" description="Methionyl/Valyl/Leucyl/Isoleucyl-tRNA synthetase anticodon-binding" evidence="9">
    <location>
        <begin position="637"/>
        <end position="779"/>
    </location>
</feature>
<comment type="function">
    <text evidence="7">Catalyzes the attachment of valine to tRNA(Val). As ValRS can inadvertently accommodate and process structurally similar amino acids such as threonine, to avoid such errors, it has a 'posttransfer' editing activity that hydrolyzes mischarged Thr-tRNA(Val) in a tRNA-dependent manner.</text>
</comment>
<name>A0AAN1XXT2_UNVUL</name>
<feature type="coiled-coil region" evidence="7">
    <location>
        <begin position="828"/>
        <end position="883"/>
    </location>
</feature>
<dbReference type="CDD" id="cd00817">
    <property type="entry name" value="ValRS_core"/>
    <property type="match status" value="1"/>
</dbReference>
<keyword evidence="7" id="KW-0175">Coiled coil</keyword>
<evidence type="ECO:0000256" key="3">
    <source>
        <dbReference type="ARBA" id="ARBA00022840"/>
    </source>
</evidence>
<dbReference type="EC" id="6.1.1.9" evidence="7"/>
<dbReference type="CDD" id="cd07962">
    <property type="entry name" value="Anticodon_Ia_Val"/>
    <property type="match status" value="1"/>
</dbReference>
<dbReference type="Pfam" id="PF10458">
    <property type="entry name" value="Val_tRNA-synt_C"/>
    <property type="match status" value="1"/>
</dbReference>
<proteinExistence type="inferred from homology"/>
<dbReference type="InterPro" id="IPR037118">
    <property type="entry name" value="Val-tRNA_synth_C_sf"/>
</dbReference>
<keyword evidence="5 7" id="KW-0030">Aminoacyl-tRNA synthetase</keyword>
<evidence type="ECO:0000256" key="7">
    <source>
        <dbReference type="HAMAP-Rule" id="MF_02004"/>
    </source>
</evidence>
<comment type="subunit">
    <text evidence="7">Monomer.</text>
</comment>
<comment type="subcellular location">
    <subcellularLocation>
        <location evidence="7">Cytoplasm</location>
    </subcellularLocation>
</comment>
<organism evidence="11 12">
    <name type="scientific">Vulcanimicrobium alpinum</name>
    <dbReference type="NCBI Taxonomy" id="3016050"/>
    <lineage>
        <taxon>Bacteria</taxon>
        <taxon>Bacillati</taxon>
        <taxon>Vulcanimicrobiota</taxon>
        <taxon>Vulcanimicrobiia</taxon>
        <taxon>Vulcanimicrobiales</taxon>
        <taxon>Vulcanimicrobiaceae</taxon>
        <taxon>Vulcanimicrobium</taxon>
    </lineage>
</organism>
<evidence type="ECO:0000259" key="8">
    <source>
        <dbReference type="Pfam" id="PF00133"/>
    </source>
</evidence>
<dbReference type="SUPFAM" id="SSF46589">
    <property type="entry name" value="tRNA-binding arm"/>
    <property type="match status" value="1"/>
</dbReference>
<comment type="similarity">
    <text evidence="7">Belongs to the class-I aminoacyl-tRNA synthetase family. ValS type 1 subfamily.</text>
</comment>
<reference evidence="11 12" key="1">
    <citation type="journal article" date="2022" name="ISME Commun">
        <title>Vulcanimicrobium alpinus gen. nov. sp. nov., the first cultivated representative of the candidate phylum 'Eremiobacterota', is a metabolically versatile aerobic anoxygenic phototroph.</title>
        <authorList>
            <person name="Yabe S."/>
            <person name="Muto K."/>
            <person name="Abe K."/>
            <person name="Yokota A."/>
            <person name="Staudigel H."/>
            <person name="Tebo B.M."/>
        </authorList>
    </citation>
    <scope>NUCLEOTIDE SEQUENCE [LARGE SCALE GENOMIC DNA]</scope>
    <source>
        <strain evidence="11 12">WC8-2</strain>
    </source>
</reference>
<evidence type="ECO:0000259" key="10">
    <source>
        <dbReference type="Pfam" id="PF10458"/>
    </source>
</evidence>
<dbReference type="InterPro" id="IPR002303">
    <property type="entry name" value="Valyl-tRNA_ligase"/>
</dbReference>
<keyword evidence="3 7" id="KW-0067">ATP-binding</keyword>
<dbReference type="PRINTS" id="PR00986">
    <property type="entry name" value="TRNASYNTHVAL"/>
</dbReference>
<dbReference type="InterPro" id="IPR013155">
    <property type="entry name" value="M/V/L/I-tRNA-synth_anticd-bd"/>
</dbReference>
<evidence type="ECO:0000256" key="1">
    <source>
        <dbReference type="ARBA" id="ARBA00022598"/>
    </source>
</evidence>
<dbReference type="InterPro" id="IPR033705">
    <property type="entry name" value="Anticodon_Ia_Val"/>
</dbReference>
<keyword evidence="2 7" id="KW-0547">Nucleotide-binding</keyword>
<evidence type="ECO:0000259" key="9">
    <source>
        <dbReference type="Pfam" id="PF08264"/>
    </source>
</evidence>
<evidence type="ECO:0000256" key="6">
    <source>
        <dbReference type="ARBA" id="ARBA00047552"/>
    </source>
</evidence>
<dbReference type="NCBIfam" id="NF004349">
    <property type="entry name" value="PRK05729.1"/>
    <property type="match status" value="1"/>
</dbReference>
<dbReference type="InterPro" id="IPR014729">
    <property type="entry name" value="Rossmann-like_a/b/a_fold"/>
</dbReference>
<dbReference type="RefSeq" id="WP_317994233.1">
    <property type="nucleotide sequence ID" value="NZ_AP025523.1"/>
</dbReference>
<keyword evidence="12" id="KW-1185">Reference proteome</keyword>
<dbReference type="PANTHER" id="PTHR11946:SF93">
    <property type="entry name" value="VALINE--TRNA LIGASE, CHLOROPLASTIC_MITOCHONDRIAL 2"/>
    <property type="match status" value="1"/>
</dbReference>
<keyword evidence="7" id="KW-0963">Cytoplasm</keyword>
<dbReference type="KEGG" id="vab:WPS_18520"/>
<dbReference type="InterPro" id="IPR009080">
    <property type="entry name" value="tRNAsynth_Ia_anticodon-bd"/>
</dbReference>
<feature type="binding site" evidence="7">
    <location>
        <position position="554"/>
    </location>
    <ligand>
        <name>ATP</name>
        <dbReference type="ChEBI" id="CHEBI:30616"/>
    </ligand>
</feature>
<evidence type="ECO:0000256" key="5">
    <source>
        <dbReference type="ARBA" id="ARBA00023146"/>
    </source>
</evidence>
<dbReference type="InterPro" id="IPR009008">
    <property type="entry name" value="Val/Leu/Ile-tRNA-synth_edit"/>
</dbReference>
<comment type="domain">
    <text evidence="7">The C-terminal coiled-coil domain is crucial for aminoacylation activity.</text>
</comment>
<keyword evidence="4 7" id="KW-0648">Protein biosynthesis</keyword>
<dbReference type="GO" id="GO:0005829">
    <property type="term" value="C:cytosol"/>
    <property type="evidence" value="ECO:0007669"/>
    <property type="project" value="TreeGrafter"/>
</dbReference>
<dbReference type="Gene3D" id="1.10.730.10">
    <property type="entry name" value="Isoleucyl-tRNA Synthetase, Domain 1"/>
    <property type="match status" value="1"/>
</dbReference>
<dbReference type="Pfam" id="PF08264">
    <property type="entry name" value="Anticodon_1"/>
    <property type="match status" value="1"/>
</dbReference>
<comment type="catalytic activity">
    <reaction evidence="6 7">
        <text>tRNA(Val) + L-valine + ATP = L-valyl-tRNA(Val) + AMP + diphosphate</text>
        <dbReference type="Rhea" id="RHEA:10704"/>
        <dbReference type="Rhea" id="RHEA-COMP:9672"/>
        <dbReference type="Rhea" id="RHEA-COMP:9708"/>
        <dbReference type="ChEBI" id="CHEBI:30616"/>
        <dbReference type="ChEBI" id="CHEBI:33019"/>
        <dbReference type="ChEBI" id="CHEBI:57762"/>
        <dbReference type="ChEBI" id="CHEBI:78442"/>
        <dbReference type="ChEBI" id="CHEBI:78537"/>
        <dbReference type="ChEBI" id="CHEBI:456215"/>
        <dbReference type="EC" id="6.1.1.9"/>
    </reaction>
</comment>
<dbReference type="SUPFAM" id="SSF47323">
    <property type="entry name" value="Anticodon-binding domain of a subclass of class I aminoacyl-tRNA synthetases"/>
    <property type="match status" value="1"/>
</dbReference>
<evidence type="ECO:0000256" key="2">
    <source>
        <dbReference type="ARBA" id="ARBA00022741"/>
    </source>
</evidence>
<dbReference type="InterPro" id="IPR010978">
    <property type="entry name" value="tRNA-bd_arm"/>
</dbReference>
<dbReference type="SUPFAM" id="SSF50677">
    <property type="entry name" value="ValRS/IleRS/LeuRS editing domain"/>
    <property type="match status" value="1"/>
</dbReference>
<accession>A0AAN1XXT2</accession>
<dbReference type="SUPFAM" id="SSF52374">
    <property type="entry name" value="Nucleotidylyl transferase"/>
    <property type="match status" value="1"/>
</dbReference>
<dbReference type="GO" id="GO:0002161">
    <property type="term" value="F:aminoacyl-tRNA deacylase activity"/>
    <property type="evidence" value="ECO:0007669"/>
    <property type="project" value="InterPro"/>
</dbReference>
<feature type="domain" description="Valyl-tRNA synthetase tRNA-binding arm" evidence="10">
    <location>
        <begin position="823"/>
        <end position="887"/>
    </location>
</feature>
<dbReference type="Gene3D" id="1.10.287.380">
    <property type="entry name" value="Valyl-tRNA synthetase, C-terminal domain"/>
    <property type="match status" value="1"/>
</dbReference>
<comment type="caution">
    <text evidence="7">Lacks conserved residue(s) required for the propagation of feature annotation.</text>
</comment>
<dbReference type="GO" id="GO:0005524">
    <property type="term" value="F:ATP binding"/>
    <property type="evidence" value="ECO:0007669"/>
    <property type="project" value="UniProtKB-UniRule"/>
</dbReference>
<dbReference type="PANTHER" id="PTHR11946">
    <property type="entry name" value="VALYL-TRNA SYNTHETASES"/>
    <property type="match status" value="1"/>
</dbReference>
<dbReference type="HAMAP" id="MF_02004">
    <property type="entry name" value="Val_tRNA_synth_type1"/>
    <property type="match status" value="1"/>
</dbReference>
<feature type="domain" description="Aminoacyl-tRNA synthetase class Ia" evidence="8">
    <location>
        <begin position="33"/>
        <end position="581"/>
    </location>
</feature>
<dbReference type="Proteomes" id="UP001317532">
    <property type="component" value="Chromosome"/>
</dbReference>
<sequence length="888" mass="99920">MNQGRPELPKQYDPAEVEPRLYARALGLGVFHEAPDPARPPFVISMPPPNITGRAHLGHGSTYTPMDVLTRYHRMLGENADWIPGQDHAAIATEAVLVRELAKEGKTREGLGRDAFLARAWEWREQYGDAINEAFRRLGFGPDWERQRFTMDAGLSAAVIKVFVDLYNDGLIYRGTRLVNWDPTAGGTLSDAEVENDDVDTFLWHVRYRAEDGGDGLVIATTRPETYLADVAVAVHPDDERYRDLIGKNVVLPIVNRPIPVIADDAVESSFGTGAVKVTPAHDQTDYEIGTRHGLAMPTVIDYDGRIVAPVWRYDEAAERRAPIDAQGPAMQPYVGLDRFDARARIVADLRASGALVQEAPYHTTVPVSSRSHAVIEPLLSLQWFVRMESLAAPALEAYRSGALRFVPERFGRTYAAGLETLRDWNISRQVWWGHQLPVWYTPADDVVVAHDEGEARAIARERFGTADVRRDPDTLDTWFSSGLWPFSILGWPERTPELDHWYPNQVMITSRDIIFLWVSRMVMLGLRFVGRLPFETVFVTPLVFDMQGRKMSKSLGNAIDPMTDLVPNYGADGTRFGILRQMRLESQELRFDERYCDEAKRFATKLWNALRYTCSLDEGLPRAAVLPPHETLTLADRWILTELRRCVENVTAAFDRFAFGVAADTLLQFGWYTFCDWYLEATKAPSQRETRAAVLSFALNAFVRALHPIAPFVSEEIWLTLPHDGTTIVTASWPDVEEIPAFPDDAATFAAVMAKIDELRNVRAEWHVAPKDRLRVEIPASLAGERDVVEAIETIVRAEIATYPGGNGAIRDWVFAVRAVADSAKLRERYARELARLDGEVARSEKKLANDAFVAKASPDVVAAERAKLDEYRRERERAQRGLDELA</sequence>
<comment type="domain">
    <text evidence="7">ValRS has two distinct active sites: one for aminoacylation and one for editing. The misactivated threonine is translocated from the active site to the editing site.</text>
</comment>
<gene>
    <name evidence="7" type="primary">valS</name>
    <name evidence="11" type="ORF">WPS_18520</name>
</gene>
<evidence type="ECO:0000256" key="4">
    <source>
        <dbReference type="ARBA" id="ARBA00022917"/>
    </source>
</evidence>
<dbReference type="AlphaFoldDB" id="A0AAN1XXT2"/>
<feature type="short sequence motif" description="'KMSKS' region" evidence="7">
    <location>
        <begin position="551"/>
        <end position="555"/>
    </location>
</feature>
<keyword evidence="1 7" id="KW-0436">Ligase</keyword>
<dbReference type="NCBIfam" id="TIGR00422">
    <property type="entry name" value="valS"/>
    <property type="match status" value="1"/>
</dbReference>